<dbReference type="AlphaFoldDB" id="A0A251VCP2"/>
<gene>
    <name evidence="1" type="ORF">HannXRQ_Chr02g0033921</name>
</gene>
<name>A0A251VCP2_HELAN</name>
<sequence>MTTQRSTWIRKYGWSSCITGGFCGDWSILDYFRQNMRNEEHCFSLYRRQVKLLKWVRNHPYLHATLCLLEVGTKFPIKPSLSRCLQSSSNYLSATSINPHHPQLQLLPHLPYQLQLITPISADLPH</sequence>
<dbReference type="Proteomes" id="UP000215914">
    <property type="component" value="Chromosome 2"/>
</dbReference>
<protein>
    <submittedName>
        <fullName evidence="1">Uncharacterized protein</fullName>
    </submittedName>
</protein>
<evidence type="ECO:0000313" key="1">
    <source>
        <dbReference type="EMBL" id="OTG33365.1"/>
    </source>
</evidence>
<keyword evidence="2" id="KW-1185">Reference proteome</keyword>
<dbReference type="EMBL" id="CM007891">
    <property type="protein sequence ID" value="OTG33365.1"/>
    <property type="molecule type" value="Genomic_DNA"/>
</dbReference>
<evidence type="ECO:0000313" key="2">
    <source>
        <dbReference type="Proteomes" id="UP000215914"/>
    </source>
</evidence>
<proteinExistence type="predicted"/>
<accession>A0A251VCP2</accession>
<reference evidence="2" key="1">
    <citation type="journal article" date="2017" name="Nature">
        <title>The sunflower genome provides insights into oil metabolism, flowering and Asterid evolution.</title>
        <authorList>
            <person name="Badouin H."/>
            <person name="Gouzy J."/>
            <person name="Grassa C.J."/>
            <person name="Murat F."/>
            <person name="Staton S.E."/>
            <person name="Cottret L."/>
            <person name="Lelandais-Briere C."/>
            <person name="Owens G.L."/>
            <person name="Carrere S."/>
            <person name="Mayjonade B."/>
            <person name="Legrand L."/>
            <person name="Gill N."/>
            <person name="Kane N.C."/>
            <person name="Bowers J.E."/>
            <person name="Hubner S."/>
            <person name="Bellec A."/>
            <person name="Berard A."/>
            <person name="Berges H."/>
            <person name="Blanchet N."/>
            <person name="Boniface M.C."/>
            <person name="Brunel D."/>
            <person name="Catrice O."/>
            <person name="Chaidir N."/>
            <person name="Claudel C."/>
            <person name="Donnadieu C."/>
            <person name="Faraut T."/>
            <person name="Fievet G."/>
            <person name="Helmstetter N."/>
            <person name="King M."/>
            <person name="Knapp S.J."/>
            <person name="Lai Z."/>
            <person name="Le Paslier M.C."/>
            <person name="Lippi Y."/>
            <person name="Lorenzon L."/>
            <person name="Mandel J.R."/>
            <person name="Marage G."/>
            <person name="Marchand G."/>
            <person name="Marquand E."/>
            <person name="Bret-Mestries E."/>
            <person name="Morien E."/>
            <person name="Nambeesan S."/>
            <person name="Nguyen T."/>
            <person name="Pegot-Espagnet P."/>
            <person name="Pouilly N."/>
            <person name="Raftis F."/>
            <person name="Sallet E."/>
            <person name="Schiex T."/>
            <person name="Thomas J."/>
            <person name="Vandecasteele C."/>
            <person name="Vares D."/>
            <person name="Vear F."/>
            <person name="Vautrin S."/>
            <person name="Crespi M."/>
            <person name="Mangin B."/>
            <person name="Burke J.M."/>
            <person name="Salse J."/>
            <person name="Munos S."/>
            <person name="Vincourt P."/>
            <person name="Rieseberg L.H."/>
            <person name="Langlade N.B."/>
        </authorList>
    </citation>
    <scope>NUCLEOTIDE SEQUENCE [LARGE SCALE GENOMIC DNA]</scope>
    <source>
        <strain evidence="2">cv. SF193</strain>
    </source>
</reference>
<organism evidence="1 2">
    <name type="scientific">Helianthus annuus</name>
    <name type="common">Common sunflower</name>
    <dbReference type="NCBI Taxonomy" id="4232"/>
    <lineage>
        <taxon>Eukaryota</taxon>
        <taxon>Viridiplantae</taxon>
        <taxon>Streptophyta</taxon>
        <taxon>Embryophyta</taxon>
        <taxon>Tracheophyta</taxon>
        <taxon>Spermatophyta</taxon>
        <taxon>Magnoliopsida</taxon>
        <taxon>eudicotyledons</taxon>
        <taxon>Gunneridae</taxon>
        <taxon>Pentapetalae</taxon>
        <taxon>asterids</taxon>
        <taxon>campanulids</taxon>
        <taxon>Asterales</taxon>
        <taxon>Asteraceae</taxon>
        <taxon>Asteroideae</taxon>
        <taxon>Heliantheae alliance</taxon>
        <taxon>Heliantheae</taxon>
        <taxon>Helianthus</taxon>
    </lineage>
</organism>
<dbReference type="InParanoid" id="A0A251VCP2"/>